<sequence>MKNNISMGMGGTLVLVIFVVLCLTVFATLSFTTAYSDLKLVNKTQEMTYDYYIIEGIAEKKLSEIFNIMTAAAHGDINDYYHRLSELLSRTEDVTVINSDKNNFNIYYEVHGDKNQKICVTLRISNDIANKPTYEILTWNLANIELPVYEEEYIDLWEGIE</sequence>
<evidence type="ECO:0000313" key="1">
    <source>
        <dbReference type="EMBL" id="NYB73839.1"/>
    </source>
</evidence>
<dbReference type="RefSeq" id="WP_179237535.1">
    <property type="nucleotide sequence ID" value="NZ_JACBNQ010000005.1"/>
</dbReference>
<accession>A0A974GVX1</accession>
<gene>
    <name evidence="1" type="ORF">HZF24_06765</name>
</gene>
<dbReference type="Proteomes" id="UP000611629">
    <property type="component" value="Unassembled WGS sequence"/>
</dbReference>
<evidence type="ECO:0000313" key="2">
    <source>
        <dbReference type="Proteomes" id="UP000611629"/>
    </source>
</evidence>
<keyword evidence="2" id="KW-1185">Reference proteome</keyword>
<name>A0A974GVX1_SEDHY</name>
<protein>
    <submittedName>
        <fullName evidence="1">Uncharacterized protein</fullName>
    </submittedName>
</protein>
<comment type="caution">
    <text evidence="1">The sequence shown here is derived from an EMBL/GenBank/DDBJ whole genome shotgun (WGS) entry which is preliminary data.</text>
</comment>
<dbReference type="EMBL" id="JACBNQ010000005">
    <property type="protein sequence ID" value="NYB73839.1"/>
    <property type="molecule type" value="Genomic_DNA"/>
</dbReference>
<dbReference type="AlphaFoldDB" id="A0A974GVX1"/>
<organism evidence="1 2">
    <name type="scientific">Sedimentibacter hydroxybenzoicus DSM 7310</name>
    <dbReference type="NCBI Taxonomy" id="1123245"/>
    <lineage>
        <taxon>Bacteria</taxon>
        <taxon>Bacillati</taxon>
        <taxon>Bacillota</taxon>
        <taxon>Tissierellia</taxon>
        <taxon>Sedimentibacter</taxon>
    </lineage>
</organism>
<proteinExistence type="predicted"/>
<reference evidence="1" key="1">
    <citation type="submission" date="2020-07" db="EMBL/GenBank/DDBJ databases">
        <title>Genomic analysis of a strain of Sedimentibacter Hydroxybenzoicus DSM7310.</title>
        <authorList>
            <person name="Ma S."/>
        </authorList>
    </citation>
    <scope>NUCLEOTIDE SEQUENCE</scope>
    <source>
        <strain evidence="1">DSM 7310</strain>
    </source>
</reference>